<dbReference type="GO" id="GO:0003676">
    <property type="term" value="F:nucleic acid binding"/>
    <property type="evidence" value="ECO:0007669"/>
    <property type="project" value="InterPro"/>
</dbReference>
<evidence type="ECO:0000313" key="2">
    <source>
        <dbReference type="EMBL" id="GKV15780.1"/>
    </source>
</evidence>
<dbReference type="InterPro" id="IPR012337">
    <property type="entry name" value="RNaseH-like_sf"/>
</dbReference>
<evidence type="ECO:0000313" key="3">
    <source>
        <dbReference type="Proteomes" id="UP001054252"/>
    </source>
</evidence>
<name>A0AAV5JYJ5_9ROSI</name>
<dbReference type="SUPFAM" id="SSF53098">
    <property type="entry name" value="Ribonuclease H-like"/>
    <property type="match status" value="1"/>
</dbReference>
<protein>
    <recommendedName>
        <fullName evidence="1">RNase H type-1 domain-containing protein</fullName>
    </recommendedName>
</protein>
<dbReference type="Gene3D" id="3.30.420.10">
    <property type="entry name" value="Ribonuclease H-like superfamily/Ribonuclease H"/>
    <property type="match status" value="1"/>
</dbReference>
<dbReference type="Pfam" id="PF13456">
    <property type="entry name" value="RVT_3"/>
    <property type="match status" value="1"/>
</dbReference>
<proteinExistence type="predicted"/>
<dbReference type="PANTHER" id="PTHR47723:SF19">
    <property type="entry name" value="POLYNUCLEOTIDYL TRANSFERASE, RIBONUCLEASE H-LIKE SUPERFAMILY PROTEIN"/>
    <property type="match status" value="1"/>
</dbReference>
<reference evidence="2 3" key="1">
    <citation type="journal article" date="2021" name="Commun. Biol.">
        <title>The genome of Shorea leprosula (Dipterocarpaceae) highlights the ecological relevance of drought in aseasonal tropical rainforests.</title>
        <authorList>
            <person name="Ng K.K.S."/>
            <person name="Kobayashi M.J."/>
            <person name="Fawcett J.A."/>
            <person name="Hatakeyama M."/>
            <person name="Paape T."/>
            <person name="Ng C.H."/>
            <person name="Ang C.C."/>
            <person name="Tnah L.H."/>
            <person name="Lee C.T."/>
            <person name="Nishiyama T."/>
            <person name="Sese J."/>
            <person name="O'Brien M.J."/>
            <person name="Copetti D."/>
            <person name="Mohd Noor M.I."/>
            <person name="Ong R.C."/>
            <person name="Putra M."/>
            <person name="Sireger I.Z."/>
            <person name="Indrioko S."/>
            <person name="Kosugi Y."/>
            <person name="Izuno A."/>
            <person name="Isagi Y."/>
            <person name="Lee S.L."/>
            <person name="Shimizu K.K."/>
        </authorList>
    </citation>
    <scope>NUCLEOTIDE SEQUENCE [LARGE SCALE GENOMIC DNA]</scope>
    <source>
        <strain evidence="2">214</strain>
    </source>
</reference>
<sequence length="148" mass="16488">MYYNQGTFVKTPSSRSGNFFRKEKKLNYNSWAGREPPPPGFVKINVDGSAKGSPDASALGGCCRDVSGQWIFGFTQQLGVGHAIWAELFAIWKAKELAWSRGYRRVIIEIHSLLALQKIMNDSTEPNALSHLINRCKAYLQKGIGPAR</sequence>
<organism evidence="2 3">
    <name type="scientific">Rubroshorea leprosula</name>
    <dbReference type="NCBI Taxonomy" id="152421"/>
    <lineage>
        <taxon>Eukaryota</taxon>
        <taxon>Viridiplantae</taxon>
        <taxon>Streptophyta</taxon>
        <taxon>Embryophyta</taxon>
        <taxon>Tracheophyta</taxon>
        <taxon>Spermatophyta</taxon>
        <taxon>Magnoliopsida</taxon>
        <taxon>eudicotyledons</taxon>
        <taxon>Gunneridae</taxon>
        <taxon>Pentapetalae</taxon>
        <taxon>rosids</taxon>
        <taxon>malvids</taxon>
        <taxon>Malvales</taxon>
        <taxon>Dipterocarpaceae</taxon>
        <taxon>Rubroshorea</taxon>
    </lineage>
</organism>
<dbReference type="PANTHER" id="PTHR47723">
    <property type="entry name" value="OS05G0353850 PROTEIN"/>
    <property type="match status" value="1"/>
</dbReference>
<comment type="caution">
    <text evidence="2">The sequence shown here is derived from an EMBL/GenBank/DDBJ whole genome shotgun (WGS) entry which is preliminary data.</text>
</comment>
<accession>A0AAV5JYJ5</accession>
<keyword evidence="3" id="KW-1185">Reference proteome</keyword>
<dbReference type="AlphaFoldDB" id="A0AAV5JYJ5"/>
<dbReference type="EMBL" id="BPVZ01000044">
    <property type="protein sequence ID" value="GKV15780.1"/>
    <property type="molecule type" value="Genomic_DNA"/>
</dbReference>
<gene>
    <name evidence="2" type="ORF">SLEP1_g26531</name>
</gene>
<dbReference type="InterPro" id="IPR002156">
    <property type="entry name" value="RNaseH_domain"/>
</dbReference>
<dbReference type="InterPro" id="IPR044730">
    <property type="entry name" value="RNase_H-like_dom_plant"/>
</dbReference>
<dbReference type="InterPro" id="IPR053151">
    <property type="entry name" value="RNase_H-like"/>
</dbReference>
<dbReference type="GO" id="GO:0004523">
    <property type="term" value="F:RNA-DNA hybrid ribonuclease activity"/>
    <property type="evidence" value="ECO:0007669"/>
    <property type="project" value="InterPro"/>
</dbReference>
<feature type="domain" description="RNase H type-1" evidence="1">
    <location>
        <begin position="45"/>
        <end position="141"/>
    </location>
</feature>
<dbReference type="CDD" id="cd06222">
    <property type="entry name" value="RNase_H_like"/>
    <property type="match status" value="1"/>
</dbReference>
<dbReference type="Proteomes" id="UP001054252">
    <property type="component" value="Unassembled WGS sequence"/>
</dbReference>
<evidence type="ECO:0000259" key="1">
    <source>
        <dbReference type="Pfam" id="PF13456"/>
    </source>
</evidence>
<dbReference type="InterPro" id="IPR036397">
    <property type="entry name" value="RNaseH_sf"/>
</dbReference>